<dbReference type="Proteomes" id="UP000694548">
    <property type="component" value="Chromosome sgr03"/>
</dbReference>
<dbReference type="PANTHER" id="PTHR15503:SF36">
    <property type="entry name" value="RETROTRANSPOSON GAG-LIKE PROTEIN 5"/>
    <property type="match status" value="1"/>
</dbReference>
<evidence type="ECO:0000313" key="4">
    <source>
        <dbReference type="Proteomes" id="UP000694548"/>
    </source>
</evidence>
<accession>A0A8C6KPY8</accession>
<dbReference type="AlphaFoldDB" id="A0A8C6KPY8"/>
<dbReference type="PANTHER" id="PTHR15503">
    <property type="entry name" value="LDOC1 RELATED"/>
    <property type="match status" value="1"/>
</dbReference>
<dbReference type="InterPro" id="IPR032567">
    <property type="entry name" value="RTL1-rel"/>
</dbReference>
<sequence length="338" mass="37873">MRRWELNSDMTESSDQSANLAESVPSRISETLREHDSTLRTLPEQLSLTNQRLHNLDTAVCRLREQCSAPPPPVPNPVSLVPASSPLPVPALFQVAESPPLMTYEADPSQCFGFLLQCNLAFEHTPTSFSSDLAKISFIIGLLRGRALQWAEAKSRHPSFLQGPLEGFVKDFKLTFGAVEQRSDVSRQLWRLSQGRQSVPEFALCFRTIAAASTWNENSLMGTFQEALNDRIKDQLTLCPESRNLEELIARATCIDQCLRDRFRSSHINPQSPPPSSSRVSPTRFPPMDPDKPIQIGRTRLSLEERNRCMSSKLCLYCGQPGHFISQSPDQPKGSTHQ</sequence>
<feature type="domain" description="Retrotransposon gag" evidence="2">
    <location>
        <begin position="141"/>
        <end position="229"/>
    </location>
</feature>
<dbReference type="GeneTree" id="ENSGT00950000183173"/>
<dbReference type="InterPro" id="IPR005162">
    <property type="entry name" value="Retrotrans_gag_dom"/>
</dbReference>
<evidence type="ECO:0000313" key="3">
    <source>
        <dbReference type="Ensembl" id="ENSNFUP00015009120.1"/>
    </source>
</evidence>
<feature type="region of interest" description="Disordered" evidence="1">
    <location>
        <begin position="265"/>
        <end position="296"/>
    </location>
</feature>
<reference evidence="3" key="2">
    <citation type="submission" date="2025-08" db="UniProtKB">
        <authorList>
            <consortium name="Ensembl"/>
        </authorList>
    </citation>
    <scope>IDENTIFICATION</scope>
</reference>
<feature type="compositionally biased region" description="Polar residues" evidence="1">
    <location>
        <begin position="8"/>
        <end position="20"/>
    </location>
</feature>
<dbReference type="Pfam" id="PF03732">
    <property type="entry name" value="Retrotrans_gag"/>
    <property type="match status" value="1"/>
</dbReference>
<organism evidence="3 4">
    <name type="scientific">Nothobranchius furzeri</name>
    <name type="common">Turquoise killifish</name>
    <dbReference type="NCBI Taxonomy" id="105023"/>
    <lineage>
        <taxon>Eukaryota</taxon>
        <taxon>Metazoa</taxon>
        <taxon>Chordata</taxon>
        <taxon>Craniata</taxon>
        <taxon>Vertebrata</taxon>
        <taxon>Euteleostomi</taxon>
        <taxon>Actinopterygii</taxon>
        <taxon>Neopterygii</taxon>
        <taxon>Teleostei</taxon>
        <taxon>Neoteleostei</taxon>
        <taxon>Acanthomorphata</taxon>
        <taxon>Ovalentaria</taxon>
        <taxon>Atherinomorphae</taxon>
        <taxon>Cyprinodontiformes</taxon>
        <taxon>Nothobranchiidae</taxon>
        <taxon>Nothobranchius</taxon>
    </lineage>
</organism>
<reference evidence="3" key="3">
    <citation type="submission" date="2025-09" db="UniProtKB">
        <authorList>
            <consortium name="Ensembl"/>
        </authorList>
    </citation>
    <scope>IDENTIFICATION</scope>
</reference>
<name>A0A8C6KPY8_NOTFU</name>
<keyword evidence="4" id="KW-1185">Reference proteome</keyword>
<dbReference type="Ensembl" id="ENSNFUT00015009589.1">
    <property type="protein sequence ID" value="ENSNFUP00015009120.1"/>
    <property type="gene ID" value="ENSNFUG00015004445.1"/>
</dbReference>
<evidence type="ECO:0000256" key="1">
    <source>
        <dbReference type="SAM" id="MobiDB-lite"/>
    </source>
</evidence>
<protein>
    <recommendedName>
        <fullName evidence="2">Retrotransposon gag domain-containing protein</fullName>
    </recommendedName>
</protein>
<feature type="region of interest" description="Disordered" evidence="1">
    <location>
        <begin position="1"/>
        <end position="25"/>
    </location>
</feature>
<evidence type="ECO:0000259" key="2">
    <source>
        <dbReference type="Pfam" id="PF03732"/>
    </source>
</evidence>
<proteinExistence type="predicted"/>
<reference evidence="3" key="1">
    <citation type="submission" date="2014-08" db="EMBL/GenBank/DDBJ databases">
        <authorList>
            <person name="Senf B."/>
            <person name="Petzold A."/>
            <person name="Downie B.R."/>
            <person name="Koch P."/>
            <person name="Platzer M."/>
        </authorList>
    </citation>
    <scope>NUCLEOTIDE SEQUENCE [LARGE SCALE GENOMIC DNA]</scope>
    <source>
        <strain evidence="3">GRZ</strain>
    </source>
</reference>